<dbReference type="EMBL" id="MSFI01000004">
    <property type="protein sequence ID" value="OMP68293.1"/>
    <property type="molecule type" value="Genomic_DNA"/>
</dbReference>
<keyword evidence="2" id="KW-0548">Nucleotidyltransferase</keyword>
<dbReference type="InterPro" id="IPR048903">
    <property type="entry name" value="MdcG_N"/>
</dbReference>
<dbReference type="Pfam" id="PF10620">
    <property type="entry name" value="MdcG"/>
    <property type="match status" value="1"/>
</dbReference>
<dbReference type="RefSeq" id="WP_076763710.1">
    <property type="nucleotide sequence ID" value="NZ_MSFI01000004.1"/>
</dbReference>
<dbReference type="GO" id="GO:0016779">
    <property type="term" value="F:nucleotidyltransferase activity"/>
    <property type="evidence" value="ECO:0007669"/>
    <property type="project" value="UniProtKB-KW"/>
</dbReference>
<evidence type="ECO:0000256" key="2">
    <source>
        <dbReference type="ARBA" id="ARBA00022695"/>
    </source>
</evidence>
<feature type="domain" description="Phosphoribosyl-dephospho-CoA transferase MdcG C-terminal" evidence="3">
    <location>
        <begin position="89"/>
        <end position="198"/>
    </location>
</feature>
<dbReference type="OrthoDB" id="1275217at2"/>
<dbReference type="NCBIfam" id="NF002332">
    <property type="entry name" value="PRK01293.1"/>
    <property type="match status" value="1"/>
</dbReference>
<evidence type="ECO:0008006" key="7">
    <source>
        <dbReference type="Google" id="ProtNLM"/>
    </source>
</evidence>
<keyword evidence="1" id="KW-0808">Transferase</keyword>
<proteinExistence type="predicted"/>
<dbReference type="InterPro" id="IPR017557">
    <property type="entry name" value="Holo-ACP_synthase"/>
</dbReference>
<dbReference type="Pfam" id="PF20866">
    <property type="entry name" value="MdcG_N"/>
    <property type="match status" value="1"/>
</dbReference>
<feature type="domain" description="Phosphoribosyl-dephospho-CoA transferase MdcG N-terminal" evidence="4">
    <location>
        <begin position="5"/>
        <end position="77"/>
    </location>
</feature>
<reference evidence="5 6" key="1">
    <citation type="submission" date="2016-12" db="EMBL/GenBank/DDBJ databases">
        <title>Domibacillus sp. SAB 38T whole genome sequencing.</title>
        <authorList>
            <person name="Verma A."/>
            <person name="Ojha A.K."/>
            <person name="Krishnamurthi S."/>
        </authorList>
    </citation>
    <scope>NUCLEOTIDE SEQUENCE [LARGE SCALE GENOMIC DNA]</scope>
    <source>
        <strain evidence="5 6">SAB 38</strain>
    </source>
</reference>
<name>A0A1V2ABB8_9BACI</name>
<keyword evidence="6" id="KW-1185">Reference proteome</keyword>
<evidence type="ECO:0000313" key="6">
    <source>
        <dbReference type="Proteomes" id="UP000188613"/>
    </source>
</evidence>
<organism evidence="5 6">
    <name type="scientific">Domibacillus epiphyticus</name>
    <dbReference type="NCBI Taxonomy" id="1714355"/>
    <lineage>
        <taxon>Bacteria</taxon>
        <taxon>Bacillati</taxon>
        <taxon>Bacillota</taxon>
        <taxon>Bacilli</taxon>
        <taxon>Bacillales</taxon>
        <taxon>Bacillaceae</taxon>
        <taxon>Domibacillus</taxon>
    </lineage>
</organism>
<dbReference type="STRING" id="1714355.BTO28_02450"/>
<dbReference type="Proteomes" id="UP000188613">
    <property type="component" value="Unassembled WGS sequence"/>
</dbReference>
<dbReference type="NCBIfam" id="TIGR03135">
    <property type="entry name" value="malonate_mdcG"/>
    <property type="match status" value="1"/>
</dbReference>
<evidence type="ECO:0000313" key="5">
    <source>
        <dbReference type="EMBL" id="OMP68293.1"/>
    </source>
</evidence>
<accession>A0A1V2ABB8</accession>
<dbReference type="AlphaFoldDB" id="A0A1V2ABB8"/>
<evidence type="ECO:0000259" key="4">
    <source>
        <dbReference type="Pfam" id="PF20866"/>
    </source>
</evidence>
<evidence type="ECO:0000256" key="1">
    <source>
        <dbReference type="ARBA" id="ARBA00022679"/>
    </source>
</evidence>
<dbReference type="InterPro" id="IPR049180">
    <property type="entry name" value="MdcG_C"/>
</dbReference>
<comment type="caution">
    <text evidence="5">The sequence shown here is derived from an EMBL/GenBank/DDBJ whole genome shotgun (WGS) entry which is preliminary data.</text>
</comment>
<sequence length="203" mass="22706">MELNPHDLLEINSAGDLISYTPMPDWVEASIAKAPFVVVRRYRAEKGLAAVGVRGSERSERFAAFLPVDSIISRITPEQLAQEKGWRGHSKNIFHCLEQVSSVMDCFSLEWGPAGGVGFELASGKETVTEKSDIDIVIRYSKKFTTSFAKEIEKQLNRQPIRIDVQVETTEGVFSLSEYASVELKTILMRTIDGPFLKEVHSI</sequence>
<evidence type="ECO:0000259" key="3">
    <source>
        <dbReference type="Pfam" id="PF10620"/>
    </source>
</evidence>
<protein>
    <recommendedName>
        <fullName evidence="7">Malonate decarboxylase holo-[acyl-carrier-protein] synthase</fullName>
    </recommendedName>
</protein>
<gene>
    <name evidence="5" type="ORF">BTO28_02450</name>
</gene>